<dbReference type="GO" id="GO:0006798">
    <property type="term" value="P:polyphosphate catabolic process"/>
    <property type="evidence" value="ECO:0007669"/>
    <property type="project" value="TreeGrafter"/>
</dbReference>
<feature type="region of interest" description="Disordered" evidence="1">
    <location>
        <begin position="1"/>
        <end position="20"/>
    </location>
</feature>
<comment type="caution">
    <text evidence="4">The sequence shown here is derived from an EMBL/GenBank/DDBJ whole genome shotgun (WGS) entry which is preliminary data.</text>
</comment>
<dbReference type="InterPro" id="IPR050126">
    <property type="entry name" value="Ap4A_hydrolase"/>
</dbReference>
<dbReference type="SUPFAM" id="SSF56300">
    <property type="entry name" value="Metallo-dependent phosphatases"/>
    <property type="match status" value="1"/>
</dbReference>
<proteinExistence type="predicted"/>
<dbReference type="OrthoDB" id="10267127at2759"/>
<dbReference type="Proteomes" id="UP000603453">
    <property type="component" value="Unassembled WGS sequence"/>
</dbReference>
<evidence type="ECO:0000313" key="5">
    <source>
        <dbReference type="Proteomes" id="UP000603453"/>
    </source>
</evidence>
<dbReference type="CDD" id="cd00144">
    <property type="entry name" value="MPP_PPP_family"/>
    <property type="match status" value="1"/>
</dbReference>
<organism evidence="4 5">
    <name type="scientific">Mucor saturninus</name>
    <dbReference type="NCBI Taxonomy" id="64648"/>
    <lineage>
        <taxon>Eukaryota</taxon>
        <taxon>Fungi</taxon>
        <taxon>Fungi incertae sedis</taxon>
        <taxon>Mucoromycota</taxon>
        <taxon>Mucoromycotina</taxon>
        <taxon>Mucoromycetes</taxon>
        <taxon>Mucorales</taxon>
        <taxon>Mucorineae</taxon>
        <taxon>Mucoraceae</taxon>
        <taxon>Mucor</taxon>
    </lineage>
</organism>
<dbReference type="AlphaFoldDB" id="A0A8H7R732"/>
<dbReference type="PANTHER" id="PTHR42850">
    <property type="entry name" value="METALLOPHOSPHOESTERASE"/>
    <property type="match status" value="1"/>
</dbReference>
<evidence type="ECO:0000313" key="4">
    <source>
        <dbReference type="EMBL" id="KAG2205691.1"/>
    </source>
</evidence>
<dbReference type="EMBL" id="JAEPRD010000035">
    <property type="protein sequence ID" value="KAG2205691.1"/>
    <property type="molecule type" value="Genomic_DNA"/>
</dbReference>
<keyword evidence="2" id="KW-0472">Membrane</keyword>
<feature type="transmembrane region" description="Helical" evidence="2">
    <location>
        <begin position="30"/>
        <end position="53"/>
    </location>
</feature>
<keyword evidence="5" id="KW-1185">Reference proteome</keyword>
<keyword evidence="2" id="KW-0812">Transmembrane</keyword>
<evidence type="ECO:0000259" key="3">
    <source>
        <dbReference type="Pfam" id="PF00149"/>
    </source>
</evidence>
<dbReference type="InterPro" id="IPR029052">
    <property type="entry name" value="Metallo-depent_PP-like"/>
</dbReference>
<name>A0A8H7R732_9FUNG</name>
<evidence type="ECO:0000256" key="2">
    <source>
        <dbReference type="SAM" id="Phobius"/>
    </source>
</evidence>
<reference evidence="4" key="1">
    <citation type="submission" date="2020-12" db="EMBL/GenBank/DDBJ databases">
        <title>Metabolic potential, ecology and presence of endohyphal bacteria is reflected in genomic diversity of Mucoromycotina.</title>
        <authorList>
            <person name="Muszewska A."/>
            <person name="Okrasinska A."/>
            <person name="Steczkiewicz K."/>
            <person name="Drgas O."/>
            <person name="Orlowska M."/>
            <person name="Perlinska-Lenart U."/>
            <person name="Aleksandrzak-Piekarczyk T."/>
            <person name="Szatraj K."/>
            <person name="Zielenkiewicz U."/>
            <person name="Pilsyk S."/>
            <person name="Malc E."/>
            <person name="Mieczkowski P."/>
            <person name="Kruszewska J.S."/>
            <person name="Biernat P."/>
            <person name="Pawlowska J."/>
        </authorList>
    </citation>
    <scope>NUCLEOTIDE SEQUENCE</scope>
    <source>
        <strain evidence="4">WA0000017839</strain>
    </source>
</reference>
<protein>
    <recommendedName>
        <fullName evidence="3">Calcineurin-like phosphoesterase domain-containing protein</fullName>
    </recommendedName>
</protein>
<dbReference type="InterPro" id="IPR004843">
    <property type="entry name" value="Calcineurin-like_PHP"/>
</dbReference>
<evidence type="ECO:0000256" key="1">
    <source>
        <dbReference type="SAM" id="MobiDB-lite"/>
    </source>
</evidence>
<keyword evidence="2" id="KW-1133">Transmembrane helix</keyword>
<gene>
    <name evidence="4" type="ORF">INT47_008048</name>
</gene>
<dbReference type="GO" id="GO:0005737">
    <property type="term" value="C:cytoplasm"/>
    <property type="evidence" value="ECO:0007669"/>
    <property type="project" value="TreeGrafter"/>
</dbReference>
<sequence>MANLSQSSLGDIQEKDVEQQVTSSHRKRNIMIGGLVLLVSAVIAIAIAVPVSLARKNSIETNANIAAATERVKQQIAVTTVDIVQQEEIALNSASLVSADQHSIHPPKYAHVVSPYSNLTRLKIYKPVPEARVFVMGDIHGCLKEMNDLLKVIQFQPNKDVLILAGDLVFRGPDSLGVIRRANELNALCVRGNHDDKVVRLRGYQNKFGIKSMSETEEIMPEGDVGDPLKFGNKHLEIARNMNVDDYNYLAGCPLILDIPTLEARVVHGGLDPHISTLTDNDPWSVMNMRDVDEEHEPSKLKLTKIDPDASNVHWTTEYQENAPNKNITVFYGHDASRGLQLGTNTIGVDSGCIYGRKLSAINIKTHELFQVDCVGEQGDDDE</sequence>
<dbReference type="Gene3D" id="3.60.21.10">
    <property type="match status" value="1"/>
</dbReference>
<dbReference type="Pfam" id="PF00149">
    <property type="entry name" value="Metallophos"/>
    <property type="match status" value="1"/>
</dbReference>
<feature type="compositionally biased region" description="Polar residues" evidence="1">
    <location>
        <begin position="1"/>
        <end position="10"/>
    </location>
</feature>
<feature type="domain" description="Calcineurin-like phosphoesterase" evidence="3">
    <location>
        <begin position="132"/>
        <end position="280"/>
    </location>
</feature>
<dbReference type="PANTHER" id="PTHR42850:SF4">
    <property type="entry name" value="ZINC-DEPENDENT ENDOPOLYPHOSPHATASE"/>
    <property type="match status" value="1"/>
</dbReference>
<dbReference type="GO" id="GO:0000298">
    <property type="term" value="F:endopolyphosphatase activity"/>
    <property type="evidence" value="ECO:0007669"/>
    <property type="project" value="TreeGrafter"/>
</dbReference>
<accession>A0A8H7R732</accession>
<dbReference type="GO" id="GO:0016791">
    <property type="term" value="F:phosphatase activity"/>
    <property type="evidence" value="ECO:0007669"/>
    <property type="project" value="TreeGrafter"/>
</dbReference>